<evidence type="ECO:0000256" key="5">
    <source>
        <dbReference type="PIRSR" id="PIRSR000343-2"/>
    </source>
</evidence>
<evidence type="ECO:0000256" key="3">
    <source>
        <dbReference type="ARBA" id="ARBA00023004"/>
    </source>
</evidence>
<dbReference type="Pfam" id="PF01126">
    <property type="entry name" value="Heme_oxygenase"/>
    <property type="match status" value="1"/>
</dbReference>
<name>A0A2P6NCW3_9EUKA</name>
<dbReference type="Proteomes" id="UP000241769">
    <property type="component" value="Unassembled WGS sequence"/>
</dbReference>
<dbReference type="OrthoDB" id="652091at2759"/>
<dbReference type="CDD" id="cd19165">
    <property type="entry name" value="HemeO"/>
    <property type="match status" value="1"/>
</dbReference>
<dbReference type="PANTHER" id="PTHR10720:SF0">
    <property type="entry name" value="HEME OXYGENASE"/>
    <property type="match status" value="1"/>
</dbReference>
<evidence type="ECO:0000256" key="2">
    <source>
        <dbReference type="ARBA" id="ARBA00022723"/>
    </source>
</evidence>
<feature type="binding site" evidence="4">
    <location>
        <position position="126"/>
    </location>
    <ligand>
        <name>heme b</name>
        <dbReference type="ChEBI" id="CHEBI:60344"/>
    </ligand>
</feature>
<dbReference type="InterPro" id="IPR016053">
    <property type="entry name" value="Haem_Oase-like"/>
</dbReference>
<dbReference type="GO" id="GO:0046872">
    <property type="term" value="F:metal ion binding"/>
    <property type="evidence" value="ECO:0007669"/>
    <property type="project" value="UniProtKB-KW"/>
</dbReference>
<protein>
    <submittedName>
        <fullName evidence="6">Heme oxygenase</fullName>
    </submittedName>
</protein>
<evidence type="ECO:0000256" key="4">
    <source>
        <dbReference type="PIRSR" id="PIRSR000343-1"/>
    </source>
</evidence>
<reference evidence="6 7" key="1">
    <citation type="journal article" date="2018" name="Genome Biol. Evol.">
        <title>Multiple Roots of Fruiting Body Formation in Amoebozoa.</title>
        <authorList>
            <person name="Hillmann F."/>
            <person name="Forbes G."/>
            <person name="Novohradska S."/>
            <person name="Ferling I."/>
            <person name="Riege K."/>
            <person name="Groth M."/>
            <person name="Westermann M."/>
            <person name="Marz M."/>
            <person name="Spaller T."/>
            <person name="Winckler T."/>
            <person name="Schaap P."/>
            <person name="Glockner G."/>
        </authorList>
    </citation>
    <scope>NUCLEOTIDE SEQUENCE [LARGE SCALE GENOMIC DNA]</scope>
    <source>
        <strain evidence="6 7">Jena</strain>
    </source>
</reference>
<evidence type="ECO:0000313" key="7">
    <source>
        <dbReference type="Proteomes" id="UP000241769"/>
    </source>
</evidence>
<dbReference type="AlphaFoldDB" id="A0A2P6NCW3"/>
<dbReference type="PRINTS" id="PR00088">
    <property type="entry name" value="HAEMOXYGNASE"/>
</dbReference>
<dbReference type="PIRSF" id="PIRSF000343">
    <property type="entry name" value="Haem_Oase"/>
    <property type="match status" value="1"/>
</dbReference>
<dbReference type="PANTHER" id="PTHR10720">
    <property type="entry name" value="HEME OXYGENASE"/>
    <property type="match status" value="1"/>
</dbReference>
<keyword evidence="1 4" id="KW-0349">Heme</keyword>
<dbReference type="GO" id="GO:0006788">
    <property type="term" value="P:heme oxidation"/>
    <property type="evidence" value="ECO:0007669"/>
    <property type="project" value="InterPro"/>
</dbReference>
<proteinExistence type="predicted"/>
<dbReference type="SUPFAM" id="SSF48613">
    <property type="entry name" value="Heme oxygenase-like"/>
    <property type="match status" value="1"/>
</dbReference>
<dbReference type="Gene3D" id="1.20.910.10">
    <property type="entry name" value="Heme oxygenase-like"/>
    <property type="match status" value="1"/>
</dbReference>
<feature type="binding site" description="axial binding residue" evidence="5">
    <location>
        <position position="16"/>
    </location>
    <ligand>
        <name>heme b</name>
        <dbReference type="ChEBI" id="CHEBI:60344"/>
    </ligand>
    <ligandPart>
        <name>Fe</name>
        <dbReference type="ChEBI" id="CHEBI:18248"/>
    </ligandPart>
</feature>
<dbReference type="EMBL" id="MDYQ01000117">
    <property type="protein sequence ID" value="PRP81804.1"/>
    <property type="molecule type" value="Genomic_DNA"/>
</dbReference>
<dbReference type="InterPro" id="IPR002051">
    <property type="entry name" value="Haem_Oase"/>
</dbReference>
<keyword evidence="7" id="KW-1185">Reference proteome</keyword>
<dbReference type="STRING" id="1890364.A0A2P6NCW3"/>
<organism evidence="6 7">
    <name type="scientific">Planoprotostelium fungivorum</name>
    <dbReference type="NCBI Taxonomy" id="1890364"/>
    <lineage>
        <taxon>Eukaryota</taxon>
        <taxon>Amoebozoa</taxon>
        <taxon>Evosea</taxon>
        <taxon>Variosea</taxon>
        <taxon>Cavosteliida</taxon>
        <taxon>Cavosteliaceae</taxon>
        <taxon>Planoprotostelium</taxon>
    </lineage>
</organism>
<dbReference type="InterPro" id="IPR016084">
    <property type="entry name" value="Haem_Oase-like_multi-hlx"/>
</dbReference>
<keyword evidence="2 5" id="KW-0479">Metal-binding</keyword>
<gene>
    <name evidence="6" type="ORF">PROFUN_10793</name>
</gene>
<sequence length="225" mass="26137">MATLTSEMHQATKMVHRELERTLWVKHLMKGKLQPMAYLDYLNSLYAIYSTMENAMRAHPENVAASCFNIPAVLRSDSLKSDIKFFETLCDASPSTRKTRSSVQTYTARLNQLSETDPSLLLSHCYVRYLGDMMGGQHIRKHLSQYWKRHDGMSMVDEDKGLAFYRFPSTHVKDIAMTTKRDMDELKLSQEERDKMIDEAVTAFELNKQLFVELQEDYIEATMEN</sequence>
<keyword evidence="3 5" id="KW-0408">Iron</keyword>
<dbReference type="InParanoid" id="A0A2P6NCW3"/>
<evidence type="ECO:0000313" key="6">
    <source>
        <dbReference type="EMBL" id="PRP81804.1"/>
    </source>
</evidence>
<comment type="caution">
    <text evidence="6">The sequence shown here is derived from an EMBL/GenBank/DDBJ whole genome shotgun (WGS) entry which is preliminary data.</text>
</comment>
<evidence type="ECO:0000256" key="1">
    <source>
        <dbReference type="ARBA" id="ARBA00022617"/>
    </source>
</evidence>
<accession>A0A2P6NCW3</accession>
<dbReference type="GO" id="GO:0004392">
    <property type="term" value="F:heme oxygenase (decyclizing) activity"/>
    <property type="evidence" value="ECO:0007669"/>
    <property type="project" value="InterPro"/>
</dbReference>